<protein>
    <recommendedName>
        <fullName evidence="2">DUF8039 domain-containing protein</fullName>
    </recommendedName>
</protein>
<proteinExistence type="predicted"/>
<organism evidence="3 4">
    <name type="scientific">Saponaria officinalis</name>
    <name type="common">Common soapwort</name>
    <name type="synonym">Lychnis saponaria</name>
    <dbReference type="NCBI Taxonomy" id="3572"/>
    <lineage>
        <taxon>Eukaryota</taxon>
        <taxon>Viridiplantae</taxon>
        <taxon>Streptophyta</taxon>
        <taxon>Embryophyta</taxon>
        <taxon>Tracheophyta</taxon>
        <taxon>Spermatophyta</taxon>
        <taxon>Magnoliopsida</taxon>
        <taxon>eudicotyledons</taxon>
        <taxon>Gunneridae</taxon>
        <taxon>Pentapetalae</taxon>
        <taxon>Caryophyllales</taxon>
        <taxon>Caryophyllaceae</taxon>
        <taxon>Caryophylleae</taxon>
        <taxon>Saponaria</taxon>
    </lineage>
</organism>
<accession>A0AAW1KBG4</accession>
<feature type="region of interest" description="Disordered" evidence="1">
    <location>
        <begin position="381"/>
        <end position="407"/>
    </location>
</feature>
<evidence type="ECO:0000256" key="1">
    <source>
        <dbReference type="SAM" id="MobiDB-lite"/>
    </source>
</evidence>
<evidence type="ECO:0000259" key="2">
    <source>
        <dbReference type="Pfam" id="PF26133"/>
    </source>
</evidence>
<dbReference type="PANTHER" id="PTHR33018:SF34">
    <property type="entry name" value="OS02G0472350 PROTEIN"/>
    <property type="match status" value="1"/>
</dbReference>
<dbReference type="Proteomes" id="UP001443914">
    <property type="component" value="Unassembled WGS sequence"/>
</dbReference>
<sequence>MRFRDWKSRLTSAYITKPKKSIEGEEAVEHPLTKYKQITKEDWEEFVKQRLDDSFKERSENARAAQKKNEYPHYIGRAGYVGKKEVWFQEEFTQEQLGNPDSDLILTQESVTNRLNDRGYLWIKAHTPSSSAPPPQTQKVIDNIRHWKEMEEKGEFVSSRLEDVLVKAIGKPEHSGRTRGVGSYVGLQTYFGKPTSRSYNGKMYTENDMRSLIEKVKSETKDEVKRETMEEMSVMVEKRIAKMMRSLQGEKMALSDADLCASSKERSLHRQDQSSCYSTHAVDPFIVLKEPVYCRLAVNVEGKLVVVADDMVSPWVEGKMVHNVPLTMQNAHVSIDSVIRTDALLPCPWSGFTKVGDAEGSFAQWPKSLILLGNNAAKSDKEKIKRNAKSKDTKKSGNKVPNEARTIEKITEKGNTRTDNDDHMPLSVEQIAGLGIVCQSLEERLCSLSAKEAVIKMVIDDSVYNYKEACDTYLTIVEIRQMLRFEWLNIVILQVWGSFLYTCATSIKATKVVAYMCPAKLYEYMHKAQDFEDYVAHVIHIQQQNKYIMGAFFEGE</sequence>
<dbReference type="InterPro" id="IPR058352">
    <property type="entry name" value="DUF8039"/>
</dbReference>
<keyword evidence="4" id="KW-1185">Reference proteome</keyword>
<evidence type="ECO:0000313" key="4">
    <source>
        <dbReference type="Proteomes" id="UP001443914"/>
    </source>
</evidence>
<evidence type="ECO:0000313" key="3">
    <source>
        <dbReference type="EMBL" id="KAK9715127.1"/>
    </source>
</evidence>
<comment type="caution">
    <text evidence="3">The sequence shown here is derived from an EMBL/GenBank/DDBJ whole genome shotgun (WGS) entry which is preliminary data.</text>
</comment>
<dbReference type="Pfam" id="PF26133">
    <property type="entry name" value="DUF8039"/>
    <property type="match status" value="1"/>
</dbReference>
<feature type="domain" description="DUF8039" evidence="2">
    <location>
        <begin position="287"/>
        <end position="372"/>
    </location>
</feature>
<dbReference type="EMBL" id="JBDFQZ010000006">
    <property type="protein sequence ID" value="KAK9715127.1"/>
    <property type="molecule type" value="Genomic_DNA"/>
</dbReference>
<reference evidence="3" key="1">
    <citation type="submission" date="2024-03" db="EMBL/GenBank/DDBJ databases">
        <title>WGS assembly of Saponaria officinalis var. Norfolk2.</title>
        <authorList>
            <person name="Jenkins J."/>
            <person name="Shu S."/>
            <person name="Grimwood J."/>
            <person name="Barry K."/>
            <person name="Goodstein D."/>
            <person name="Schmutz J."/>
            <person name="Leebens-Mack J."/>
            <person name="Osbourn A."/>
        </authorList>
    </citation>
    <scope>NUCLEOTIDE SEQUENCE [LARGE SCALE GENOMIC DNA]</scope>
    <source>
        <strain evidence="3">JIC</strain>
    </source>
</reference>
<name>A0AAW1KBG4_SAPOF</name>
<feature type="compositionally biased region" description="Basic and acidic residues" evidence="1">
    <location>
        <begin position="381"/>
        <end position="395"/>
    </location>
</feature>
<dbReference type="AlphaFoldDB" id="A0AAW1KBG4"/>
<dbReference type="PANTHER" id="PTHR33018">
    <property type="entry name" value="OS10G0338966 PROTEIN-RELATED"/>
    <property type="match status" value="1"/>
</dbReference>
<gene>
    <name evidence="3" type="ORF">RND81_06G145100</name>
</gene>